<evidence type="ECO:0000259" key="5">
    <source>
        <dbReference type="Pfam" id="PF22691"/>
    </source>
</evidence>
<evidence type="ECO:0000313" key="6">
    <source>
        <dbReference type="EMBL" id="GAB49762.1"/>
    </source>
</evidence>
<keyword evidence="2" id="KW-0808">Transferase</keyword>
<evidence type="ECO:0000256" key="3">
    <source>
        <dbReference type="ARBA" id="ARBA00023315"/>
    </source>
</evidence>
<evidence type="ECO:0000313" key="7">
    <source>
        <dbReference type="Proteomes" id="UP000004367"/>
    </source>
</evidence>
<evidence type="ECO:0000259" key="4">
    <source>
        <dbReference type="Pfam" id="PF18313"/>
    </source>
</evidence>
<gene>
    <name evidence="6" type="ORF">MOPEL_134_00460</name>
</gene>
<dbReference type="STRING" id="1089455.MOPEL_134_00460"/>
<dbReference type="Pfam" id="PF18313">
    <property type="entry name" value="TLP1_add_C"/>
    <property type="match status" value="1"/>
</dbReference>
<dbReference type="Proteomes" id="UP000004367">
    <property type="component" value="Unassembled WGS sequence"/>
</dbReference>
<organism evidence="6 7">
    <name type="scientific">Mobilicoccus pelagius NBRC 104925</name>
    <dbReference type="NCBI Taxonomy" id="1089455"/>
    <lineage>
        <taxon>Bacteria</taxon>
        <taxon>Bacillati</taxon>
        <taxon>Actinomycetota</taxon>
        <taxon>Actinomycetes</taxon>
        <taxon>Micrococcales</taxon>
        <taxon>Dermatophilaceae</taxon>
        <taxon>Mobilicoccus</taxon>
    </lineage>
</organism>
<dbReference type="InterPro" id="IPR016039">
    <property type="entry name" value="Thiolase-like"/>
</dbReference>
<accession>H5UVK4</accession>
<evidence type="ECO:0000256" key="1">
    <source>
        <dbReference type="ARBA" id="ARBA00010982"/>
    </source>
</evidence>
<dbReference type="Gene3D" id="2.40.50.840">
    <property type="match status" value="1"/>
</dbReference>
<comment type="caution">
    <text evidence="6">The sequence shown here is derived from an EMBL/GenBank/DDBJ whole genome shotgun (WGS) entry which is preliminary data.</text>
</comment>
<dbReference type="Gene3D" id="3.40.47.10">
    <property type="match status" value="1"/>
</dbReference>
<dbReference type="EMBL" id="BAFE01000093">
    <property type="protein sequence ID" value="GAB49762.1"/>
    <property type="molecule type" value="Genomic_DNA"/>
</dbReference>
<name>H5UVK4_9MICO</name>
<proteinExistence type="inferred from homology"/>
<dbReference type="InterPro" id="IPR040771">
    <property type="entry name" value="TLP1_add_C"/>
</dbReference>
<dbReference type="Pfam" id="PF22691">
    <property type="entry name" value="Thiolase_C_1"/>
    <property type="match status" value="1"/>
</dbReference>
<dbReference type="InterPro" id="IPR055140">
    <property type="entry name" value="Thiolase_C_2"/>
</dbReference>
<dbReference type="eggNOG" id="COG0183">
    <property type="taxonomic scope" value="Bacteria"/>
</dbReference>
<protein>
    <submittedName>
        <fullName evidence="6">Uncharacterized protein</fullName>
    </submittedName>
</protein>
<sequence length="536" mass="55790">MTTTSGTDLDPRTPVIVGVGEASERLGEPGCAGLSPVALAAAAAQAALTDAAVAADTGDASQTSVVDRLARDVDVVAFVRPFEDSGLEERSPLGRADNAPRAVARRVGADPVRAVLGVGGGQSPHDLVVEFAAEIAAGRAKSALVVGAEALSSSRHWSQRPAEDRPHWTETVGGDLEDRGPGLADMTSPRQAALGLDHAPPAYALFENARRARLGLPREAYARTMGELFAPFTEVAATNPHAAAPTRRSAEELVTVTERNRLVAEPYPRFVVARDQVNQGAAVLLTSLGRARDLGLDPSRFVFCHGHASVKERPLMERADLSTSPAVALAVGAALDEAGLAADDLDVLDVYSCFPIAVTVVREALGFAPDDPRGFTVTGGLPFFGGPGNDYALHSLAQAAARLRERPGTKGLVTANGGILSSQSMGVWSSAPALWRPGRDDALAAEVASWEAPRTTDDPRGAARVETFTVVHDRDGSRRGLVVGRLDDGDLRFLARAADDPATWALLDADQPVGAAMVVGADGLVRAAAAETDASS</sequence>
<dbReference type="AlphaFoldDB" id="H5UVK4"/>
<feature type="domain" description="Thiolase-like protein type 1 additional C-terminal" evidence="4">
    <location>
        <begin position="444"/>
        <end position="523"/>
    </location>
</feature>
<keyword evidence="7" id="KW-1185">Reference proteome</keyword>
<keyword evidence="3" id="KW-0012">Acyltransferase</keyword>
<dbReference type="SUPFAM" id="SSF53901">
    <property type="entry name" value="Thiolase-like"/>
    <property type="match status" value="2"/>
</dbReference>
<dbReference type="GO" id="GO:0016746">
    <property type="term" value="F:acyltransferase activity"/>
    <property type="evidence" value="ECO:0007669"/>
    <property type="project" value="UniProtKB-KW"/>
</dbReference>
<dbReference type="PANTHER" id="PTHR18919">
    <property type="entry name" value="ACETYL-COA C-ACYLTRANSFERASE"/>
    <property type="match status" value="1"/>
</dbReference>
<dbReference type="PANTHER" id="PTHR18919:SF139">
    <property type="entry name" value="THIOLASE-LIKE PROTEIN TYPE 1 ADDITIONAL C-TERMINAL DOMAIN-CONTAINING PROTEIN"/>
    <property type="match status" value="1"/>
</dbReference>
<comment type="similarity">
    <text evidence="1">Belongs to the thiolase-like superfamily. Thiolase family.</text>
</comment>
<feature type="domain" description="Thiolase C-terminal" evidence="5">
    <location>
        <begin position="310"/>
        <end position="371"/>
    </location>
</feature>
<reference evidence="6 7" key="1">
    <citation type="submission" date="2012-02" db="EMBL/GenBank/DDBJ databases">
        <title>Whole genome shotgun sequence of Mobilicoccus pelagius NBRC 104925.</title>
        <authorList>
            <person name="Yoshida Y."/>
            <person name="Hosoyama A."/>
            <person name="Tsuchikane K."/>
            <person name="Katsumata H."/>
            <person name="Yamazaki S."/>
            <person name="Fujita N."/>
        </authorList>
    </citation>
    <scope>NUCLEOTIDE SEQUENCE [LARGE SCALE GENOMIC DNA]</scope>
    <source>
        <strain evidence="6 7">NBRC 104925</strain>
    </source>
</reference>
<evidence type="ECO:0000256" key="2">
    <source>
        <dbReference type="ARBA" id="ARBA00022679"/>
    </source>
</evidence>